<dbReference type="CDD" id="cd02440">
    <property type="entry name" value="AdoMet_MTases"/>
    <property type="match status" value="1"/>
</dbReference>
<accession>A0ABN7VB83</accession>
<evidence type="ECO:0000313" key="5">
    <source>
        <dbReference type="Proteomes" id="UP000789901"/>
    </source>
</evidence>
<dbReference type="Proteomes" id="UP000789901">
    <property type="component" value="Unassembled WGS sequence"/>
</dbReference>
<evidence type="ECO:0000256" key="1">
    <source>
        <dbReference type="ARBA" id="ARBA00022603"/>
    </source>
</evidence>
<keyword evidence="1" id="KW-0489">Methyltransferase</keyword>
<dbReference type="PANTHER" id="PTHR43861">
    <property type="entry name" value="TRANS-ACONITATE 2-METHYLTRANSFERASE-RELATED"/>
    <property type="match status" value="1"/>
</dbReference>
<evidence type="ECO:0000313" key="4">
    <source>
        <dbReference type="EMBL" id="CAG8753302.1"/>
    </source>
</evidence>
<dbReference type="InterPro" id="IPR029063">
    <property type="entry name" value="SAM-dependent_MTases_sf"/>
</dbReference>
<protein>
    <submittedName>
        <fullName evidence="4">39864_t:CDS:1</fullName>
    </submittedName>
</protein>
<dbReference type="Pfam" id="PF13649">
    <property type="entry name" value="Methyltransf_25"/>
    <property type="match status" value="1"/>
</dbReference>
<keyword evidence="2" id="KW-0808">Transferase</keyword>
<name>A0ABN7VB83_GIGMA</name>
<evidence type="ECO:0000259" key="3">
    <source>
        <dbReference type="Pfam" id="PF13649"/>
    </source>
</evidence>
<dbReference type="PANTHER" id="PTHR43861:SF1">
    <property type="entry name" value="TRANS-ACONITATE 2-METHYLTRANSFERASE"/>
    <property type="match status" value="1"/>
</dbReference>
<organism evidence="4 5">
    <name type="scientific">Gigaspora margarita</name>
    <dbReference type="NCBI Taxonomy" id="4874"/>
    <lineage>
        <taxon>Eukaryota</taxon>
        <taxon>Fungi</taxon>
        <taxon>Fungi incertae sedis</taxon>
        <taxon>Mucoromycota</taxon>
        <taxon>Glomeromycotina</taxon>
        <taxon>Glomeromycetes</taxon>
        <taxon>Diversisporales</taxon>
        <taxon>Gigasporaceae</taxon>
        <taxon>Gigaspora</taxon>
    </lineage>
</organism>
<dbReference type="EMBL" id="CAJVQB010012168">
    <property type="protein sequence ID" value="CAG8753302.1"/>
    <property type="molecule type" value="Genomic_DNA"/>
</dbReference>
<sequence length="176" mass="20003">MASKFCGIAEEISNYYQTNYTNTTFEEYTLISLFPYKSLRGKTMLDLSCITGWSSRLAVKLGAESVIGVGISPKMVDIAKKFEEETGGSKIKYIVRDIVDIDKLGEFDVVWVIYLLLHAKDIDNLKKRIQVAYNNLKLVSTLNVFEETGFVNVKFQKIQVELEEYAKNGKNIGDIY</sequence>
<dbReference type="InterPro" id="IPR041698">
    <property type="entry name" value="Methyltransf_25"/>
</dbReference>
<proteinExistence type="predicted"/>
<comment type="caution">
    <text evidence="4">The sequence shown here is derived from an EMBL/GenBank/DDBJ whole genome shotgun (WGS) entry which is preliminary data.</text>
</comment>
<evidence type="ECO:0000256" key="2">
    <source>
        <dbReference type="ARBA" id="ARBA00022679"/>
    </source>
</evidence>
<dbReference type="Gene3D" id="3.40.50.150">
    <property type="entry name" value="Vaccinia Virus protein VP39"/>
    <property type="match status" value="1"/>
</dbReference>
<keyword evidence="5" id="KW-1185">Reference proteome</keyword>
<feature type="domain" description="Methyltransferase" evidence="3">
    <location>
        <begin position="45"/>
        <end position="137"/>
    </location>
</feature>
<reference evidence="4 5" key="1">
    <citation type="submission" date="2021-06" db="EMBL/GenBank/DDBJ databases">
        <authorList>
            <person name="Kallberg Y."/>
            <person name="Tangrot J."/>
            <person name="Rosling A."/>
        </authorList>
    </citation>
    <scope>NUCLEOTIDE SEQUENCE [LARGE SCALE GENOMIC DNA]</scope>
    <source>
        <strain evidence="4 5">120-4 pot B 10/14</strain>
    </source>
</reference>
<gene>
    <name evidence="4" type="ORF">GMARGA_LOCUS16644</name>
</gene>
<dbReference type="SUPFAM" id="SSF53335">
    <property type="entry name" value="S-adenosyl-L-methionine-dependent methyltransferases"/>
    <property type="match status" value="1"/>
</dbReference>